<gene>
    <name evidence="1" type="ORF">C8N25_1116</name>
</gene>
<name>A0A3E0DVU2_9BACT</name>
<evidence type="ECO:0000313" key="2">
    <source>
        <dbReference type="Proteomes" id="UP000256405"/>
    </source>
</evidence>
<evidence type="ECO:0000313" key="1">
    <source>
        <dbReference type="EMBL" id="REG87028.1"/>
    </source>
</evidence>
<dbReference type="AlphaFoldDB" id="A0A3E0DVU2"/>
<sequence length="82" mass="9581">MLVSSRAFRYGAMNFYLLMCFFSRRGHQESAKYVAILSLIIEFEHCAFLTAGYTKISAEDSVAFYIFIELLWRGHRSMIIKL</sequence>
<protein>
    <submittedName>
        <fullName evidence="1">Uncharacterized protein</fullName>
    </submittedName>
</protein>
<proteinExistence type="predicted"/>
<organism evidence="1 2">
    <name type="scientific">Algoriphagus antarcticus</name>
    <dbReference type="NCBI Taxonomy" id="238540"/>
    <lineage>
        <taxon>Bacteria</taxon>
        <taxon>Pseudomonadati</taxon>
        <taxon>Bacteroidota</taxon>
        <taxon>Cytophagia</taxon>
        <taxon>Cytophagales</taxon>
        <taxon>Cyclobacteriaceae</taxon>
        <taxon>Algoriphagus</taxon>
    </lineage>
</organism>
<keyword evidence="2" id="KW-1185">Reference proteome</keyword>
<comment type="caution">
    <text evidence="1">The sequence shown here is derived from an EMBL/GenBank/DDBJ whole genome shotgun (WGS) entry which is preliminary data.</text>
</comment>
<dbReference type="EMBL" id="QUNF01000011">
    <property type="protein sequence ID" value="REG87028.1"/>
    <property type="molecule type" value="Genomic_DNA"/>
</dbReference>
<reference evidence="1 2" key="1">
    <citation type="submission" date="2018-08" db="EMBL/GenBank/DDBJ databases">
        <title>Genomic Encyclopedia of Archaeal and Bacterial Type Strains, Phase II (KMG-II): from individual species to whole genera.</title>
        <authorList>
            <person name="Goeker M."/>
        </authorList>
    </citation>
    <scope>NUCLEOTIDE SEQUENCE [LARGE SCALE GENOMIC DNA]</scope>
    <source>
        <strain evidence="1 2">DSM 15986</strain>
    </source>
</reference>
<dbReference type="Proteomes" id="UP000256405">
    <property type="component" value="Unassembled WGS sequence"/>
</dbReference>
<accession>A0A3E0DVU2</accession>